<evidence type="ECO:0000313" key="2">
    <source>
        <dbReference type="Proteomes" id="UP000054217"/>
    </source>
</evidence>
<reference evidence="2" key="2">
    <citation type="submission" date="2015-01" db="EMBL/GenBank/DDBJ databases">
        <title>Evolutionary Origins and Diversification of the Mycorrhizal Mutualists.</title>
        <authorList>
            <consortium name="DOE Joint Genome Institute"/>
            <consortium name="Mycorrhizal Genomics Consortium"/>
            <person name="Kohler A."/>
            <person name="Kuo A."/>
            <person name="Nagy L.G."/>
            <person name="Floudas D."/>
            <person name="Copeland A."/>
            <person name="Barry K.W."/>
            <person name="Cichocki N."/>
            <person name="Veneault-Fourrey C."/>
            <person name="LaButti K."/>
            <person name="Lindquist E.A."/>
            <person name="Lipzen A."/>
            <person name="Lundell T."/>
            <person name="Morin E."/>
            <person name="Murat C."/>
            <person name="Riley R."/>
            <person name="Ohm R."/>
            <person name="Sun H."/>
            <person name="Tunlid A."/>
            <person name="Henrissat B."/>
            <person name="Grigoriev I.V."/>
            <person name="Hibbett D.S."/>
            <person name="Martin F."/>
        </authorList>
    </citation>
    <scope>NUCLEOTIDE SEQUENCE [LARGE SCALE GENOMIC DNA]</scope>
    <source>
        <strain evidence="2">Marx 270</strain>
    </source>
</reference>
<reference evidence="1 2" key="1">
    <citation type="submission" date="2014-04" db="EMBL/GenBank/DDBJ databases">
        <authorList>
            <consortium name="DOE Joint Genome Institute"/>
            <person name="Kuo A."/>
            <person name="Kohler A."/>
            <person name="Costa M.D."/>
            <person name="Nagy L.G."/>
            <person name="Floudas D."/>
            <person name="Copeland A."/>
            <person name="Barry K.W."/>
            <person name="Cichocki N."/>
            <person name="Veneault-Fourrey C."/>
            <person name="LaButti K."/>
            <person name="Lindquist E.A."/>
            <person name="Lipzen A."/>
            <person name="Lundell T."/>
            <person name="Morin E."/>
            <person name="Murat C."/>
            <person name="Sun H."/>
            <person name="Tunlid A."/>
            <person name="Henrissat B."/>
            <person name="Grigoriev I.V."/>
            <person name="Hibbett D.S."/>
            <person name="Martin F."/>
            <person name="Nordberg H.P."/>
            <person name="Cantor M.N."/>
            <person name="Hua S.X."/>
        </authorList>
    </citation>
    <scope>NUCLEOTIDE SEQUENCE [LARGE SCALE GENOMIC DNA]</scope>
    <source>
        <strain evidence="1 2">Marx 270</strain>
    </source>
</reference>
<dbReference type="HOGENOM" id="CLU_3107404_0_0_1"/>
<organism evidence="1 2">
    <name type="scientific">Pisolithus tinctorius Marx 270</name>
    <dbReference type="NCBI Taxonomy" id="870435"/>
    <lineage>
        <taxon>Eukaryota</taxon>
        <taxon>Fungi</taxon>
        <taxon>Dikarya</taxon>
        <taxon>Basidiomycota</taxon>
        <taxon>Agaricomycotina</taxon>
        <taxon>Agaricomycetes</taxon>
        <taxon>Agaricomycetidae</taxon>
        <taxon>Boletales</taxon>
        <taxon>Sclerodermatineae</taxon>
        <taxon>Pisolithaceae</taxon>
        <taxon>Pisolithus</taxon>
    </lineage>
</organism>
<name>A0A0C3PQA3_PISTI</name>
<evidence type="ECO:0000313" key="1">
    <source>
        <dbReference type="EMBL" id="KIO11166.1"/>
    </source>
</evidence>
<dbReference type="Proteomes" id="UP000054217">
    <property type="component" value="Unassembled WGS sequence"/>
</dbReference>
<accession>A0A0C3PQA3</accession>
<proteinExistence type="predicted"/>
<dbReference type="AlphaFoldDB" id="A0A0C3PQA3"/>
<protein>
    <submittedName>
        <fullName evidence="1">Uncharacterized protein</fullName>
    </submittedName>
</protein>
<keyword evidence="2" id="KW-1185">Reference proteome</keyword>
<dbReference type="EMBL" id="KN831950">
    <property type="protein sequence ID" value="KIO11166.1"/>
    <property type="molecule type" value="Genomic_DNA"/>
</dbReference>
<dbReference type="InParanoid" id="A0A0C3PQA3"/>
<gene>
    <name evidence="1" type="ORF">M404DRAFT_20662</name>
</gene>
<sequence length="51" mass="5458">MATSPPSAGTMPPLTDLNDDQAHLQWILLDAAMGMSKHQLLPDTQAAEQAK</sequence>